<evidence type="ECO:0000313" key="2">
    <source>
        <dbReference type="Proteomes" id="UP001433508"/>
    </source>
</evidence>
<name>A0ACC3T8D1_LIPKO</name>
<gene>
    <name evidence="1" type="ORF">V1525DRAFT_445756</name>
</gene>
<proteinExistence type="predicted"/>
<evidence type="ECO:0000313" key="1">
    <source>
        <dbReference type="EMBL" id="KAK9240214.1"/>
    </source>
</evidence>
<sequence>MYHTRSDGMHAKNNNTRPPFFAPFSNALFETAEMVCLATPFCCSFTSVDNLYIEAALTPHNCAATAEVSGQVRVWCVRLAPTGAGLFSWRSPPAHDRRVAVAFPRWTTPLACFPRSHHRPQAEHGTGPFACDPREARQANKRAGRAARDGMHVGWSRTRSGFSRTDWALLFAPASRLQGANQPSADAAWFRCCQERHRCHNNIGKPAENNYLRAFTNLKVRRQLNLVRAGSSETLLVQKTDELGHFQNELCDEPASRDLSTNKCNY</sequence>
<protein>
    <submittedName>
        <fullName evidence="1">Uncharacterized protein</fullName>
    </submittedName>
</protein>
<comment type="caution">
    <text evidence="1">The sequence shown here is derived from an EMBL/GenBank/DDBJ whole genome shotgun (WGS) entry which is preliminary data.</text>
</comment>
<organism evidence="1 2">
    <name type="scientific">Lipomyces kononenkoae</name>
    <name type="common">Yeast</name>
    <dbReference type="NCBI Taxonomy" id="34357"/>
    <lineage>
        <taxon>Eukaryota</taxon>
        <taxon>Fungi</taxon>
        <taxon>Dikarya</taxon>
        <taxon>Ascomycota</taxon>
        <taxon>Saccharomycotina</taxon>
        <taxon>Lipomycetes</taxon>
        <taxon>Lipomycetales</taxon>
        <taxon>Lipomycetaceae</taxon>
        <taxon>Lipomyces</taxon>
    </lineage>
</organism>
<dbReference type="Proteomes" id="UP001433508">
    <property type="component" value="Unassembled WGS sequence"/>
</dbReference>
<accession>A0ACC3T8D1</accession>
<dbReference type="EMBL" id="MU971341">
    <property type="protein sequence ID" value="KAK9240214.1"/>
    <property type="molecule type" value="Genomic_DNA"/>
</dbReference>
<keyword evidence="2" id="KW-1185">Reference proteome</keyword>
<reference evidence="2" key="1">
    <citation type="journal article" date="2024" name="Front. Bioeng. Biotechnol.">
        <title>Genome-scale model development and genomic sequencing of the oleaginous clade Lipomyces.</title>
        <authorList>
            <person name="Czajka J.J."/>
            <person name="Han Y."/>
            <person name="Kim J."/>
            <person name="Mondo S.J."/>
            <person name="Hofstad B.A."/>
            <person name="Robles A."/>
            <person name="Haridas S."/>
            <person name="Riley R."/>
            <person name="LaButti K."/>
            <person name="Pangilinan J."/>
            <person name="Andreopoulos W."/>
            <person name="Lipzen A."/>
            <person name="Yan J."/>
            <person name="Wang M."/>
            <person name="Ng V."/>
            <person name="Grigoriev I.V."/>
            <person name="Spatafora J.W."/>
            <person name="Magnuson J.K."/>
            <person name="Baker S.E."/>
            <person name="Pomraning K.R."/>
        </authorList>
    </citation>
    <scope>NUCLEOTIDE SEQUENCE [LARGE SCALE GENOMIC DNA]</scope>
    <source>
        <strain evidence="2">CBS 7786</strain>
    </source>
</reference>